<dbReference type="PROSITE" id="PS00678">
    <property type="entry name" value="WD_REPEATS_1"/>
    <property type="match status" value="1"/>
</dbReference>
<feature type="repeat" description="WD" evidence="1">
    <location>
        <begin position="348"/>
        <end position="369"/>
    </location>
</feature>
<dbReference type="InterPro" id="IPR045160">
    <property type="entry name" value="ATG16"/>
</dbReference>
<keyword evidence="1" id="KW-0853">WD repeat</keyword>
<keyword evidence="2" id="KW-0175">Coiled coil</keyword>
<keyword evidence="4" id="KW-1185">Reference proteome</keyword>
<dbReference type="GO" id="GO:0000045">
    <property type="term" value="P:autophagosome assembly"/>
    <property type="evidence" value="ECO:0007669"/>
    <property type="project" value="InterPro"/>
</dbReference>
<dbReference type="FunFam" id="2.130.10.10:FF:002931">
    <property type="entry name" value="Uncharacterized protein"/>
    <property type="match status" value="1"/>
</dbReference>
<proteinExistence type="predicted"/>
<sequence>MIDLIEQYRTEDIKRLSQLFNKPITQRLMEDYFKQNEKAIEFYQEQNRLYLKIEGMQECEVQPKELIELQMRNEELERQNRDLYTEVQETSKQLRHLKEQSELQQQCIKNLEVEKVESQNKIQKLEDILEQKNKDIREIVESRDKLIVEIEQLTIVRSQLEEMMLREKMKILEQLNEINELNESVQRQKRVLEQDQDRFNKQYKDIQTQGKFQTLAPLATEQQLAKNAFLDDIPQMVVRRLNKFHNVEIYAIAQNLNGTLVATCGGDRTIRLYDPFNLTQVSQYQTSSDEVFTSIEFSPSQDCILVSSTDNSCQLFYMQQWKQKMRGIGHVDQVTCSTFLGGDKDSCVSGSKDRQIKLWNINNAFCTRTLSTGSQVLSIISEHNVPVIVSGHRDGSIRGYSLKSDPKPIFQEKSFFDDSVTSLCISQDNHTLLCCSKEGYYIKSYDLRMNKLLKTYEHDKYMNSHDHNMISFGPDEKYIIAGNSDSSLISWNINGRFHKQLTKGQHEGVVLCVSFHPVSGQMYSADTRGNLVIWK</sequence>
<organism evidence="3 4">
    <name type="scientific">Paramecium primaurelia</name>
    <dbReference type="NCBI Taxonomy" id="5886"/>
    <lineage>
        <taxon>Eukaryota</taxon>
        <taxon>Sar</taxon>
        <taxon>Alveolata</taxon>
        <taxon>Ciliophora</taxon>
        <taxon>Intramacronucleata</taxon>
        <taxon>Oligohymenophorea</taxon>
        <taxon>Peniculida</taxon>
        <taxon>Parameciidae</taxon>
        <taxon>Paramecium</taxon>
    </lineage>
</organism>
<dbReference type="InterPro" id="IPR001680">
    <property type="entry name" value="WD40_rpt"/>
</dbReference>
<dbReference type="AlphaFoldDB" id="A0A8S1N6Z4"/>
<evidence type="ECO:0000256" key="1">
    <source>
        <dbReference type="PROSITE-ProRule" id="PRU00221"/>
    </source>
</evidence>
<reference evidence="3" key="1">
    <citation type="submission" date="2021-01" db="EMBL/GenBank/DDBJ databases">
        <authorList>
            <consortium name="Genoscope - CEA"/>
            <person name="William W."/>
        </authorList>
    </citation>
    <scope>NUCLEOTIDE SEQUENCE</scope>
</reference>
<evidence type="ECO:0000313" key="4">
    <source>
        <dbReference type="Proteomes" id="UP000688137"/>
    </source>
</evidence>
<feature type="repeat" description="WD" evidence="1">
    <location>
        <begin position="503"/>
        <end position="535"/>
    </location>
</feature>
<comment type="caution">
    <text evidence="3">The sequence shown here is derived from an EMBL/GenBank/DDBJ whole genome shotgun (WGS) entry which is preliminary data.</text>
</comment>
<dbReference type="PANTHER" id="PTHR19878:SF8">
    <property type="entry name" value="AUTOPHAGY-RELATED 16, ISOFORM F"/>
    <property type="match status" value="1"/>
</dbReference>
<feature type="coiled-coil region" evidence="2">
    <location>
        <begin position="66"/>
        <end position="209"/>
    </location>
</feature>
<dbReference type="PROSITE" id="PS50082">
    <property type="entry name" value="WD_REPEATS_2"/>
    <property type="match status" value="2"/>
</dbReference>
<evidence type="ECO:0000313" key="3">
    <source>
        <dbReference type="EMBL" id="CAD8082794.1"/>
    </source>
</evidence>
<dbReference type="Proteomes" id="UP000688137">
    <property type="component" value="Unassembled WGS sequence"/>
</dbReference>
<dbReference type="EMBL" id="CAJJDM010000071">
    <property type="protein sequence ID" value="CAD8082794.1"/>
    <property type="molecule type" value="Genomic_DNA"/>
</dbReference>
<protein>
    <submittedName>
        <fullName evidence="3">Uncharacterized protein</fullName>
    </submittedName>
</protein>
<dbReference type="CDD" id="cd00200">
    <property type="entry name" value="WD40"/>
    <property type="match status" value="1"/>
</dbReference>
<name>A0A8S1N6Z4_PARPR</name>
<evidence type="ECO:0000256" key="2">
    <source>
        <dbReference type="SAM" id="Coils"/>
    </source>
</evidence>
<dbReference type="PANTHER" id="PTHR19878">
    <property type="entry name" value="AUTOPHAGY PROTEIN 16-LIKE"/>
    <property type="match status" value="1"/>
</dbReference>
<accession>A0A8S1N6Z4</accession>
<dbReference type="InterPro" id="IPR019775">
    <property type="entry name" value="WD40_repeat_CS"/>
</dbReference>
<dbReference type="Pfam" id="PF00400">
    <property type="entry name" value="WD40"/>
    <property type="match status" value="2"/>
</dbReference>
<dbReference type="SMART" id="SM00320">
    <property type="entry name" value="WD40"/>
    <property type="match status" value="7"/>
</dbReference>
<gene>
    <name evidence="3" type="ORF">PPRIM_AZ9-3.1.T0680163</name>
</gene>
<dbReference type="PROSITE" id="PS50294">
    <property type="entry name" value="WD_REPEATS_REGION"/>
    <property type="match status" value="1"/>
</dbReference>
<dbReference type="OMA" id="WGRPCIS"/>